<dbReference type="KEGG" id="smia:P344_00265"/>
<protein>
    <submittedName>
        <fullName evidence="1">Uncharacterized protein</fullName>
    </submittedName>
</protein>
<keyword evidence="2" id="KW-1185">Reference proteome</keyword>
<proteinExistence type="predicted"/>
<evidence type="ECO:0000313" key="2">
    <source>
        <dbReference type="Proteomes" id="UP000019260"/>
    </source>
</evidence>
<gene>
    <name evidence="1" type="ORF">P344_00265</name>
</gene>
<dbReference type="Proteomes" id="UP000019260">
    <property type="component" value="Chromosome"/>
</dbReference>
<dbReference type="PATRIC" id="fig|838561.3.peg.54"/>
<dbReference type="EMBL" id="CP006720">
    <property type="protein sequence ID" value="AHI57430.1"/>
    <property type="molecule type" value="Genomic_DNA"/>
</dbReference>
<name>W6AL53_9MOLU</name>
<sequence>MLASGIKMPNWNWCAAIINDLDNLIINNDVVEGAN</sequence>
<evidence type="ECO:0000313" key="1">
    <source>
        <dbReference type="EMBL" id="AHI57430.1"/>
    </source>
</evidence>
<dbReference type="HOGENOM" id="CLU_3367399_0_0_14"/>
<accession>W6AL53</accession>
<dbReference type="AlphaFoldDB" id="W6AL53"/>
<organism evidence="1 2">
    <name type="scientific">Spiroplasma mirum ATCC 29335</name>
    <dbReference type="NCBI Taxonomy" id="838561"/>
    <lineage>
        <taxon>Bacteria</taxon>
        <taxon>Bacillati</taxon>
        <taxon>Mycoplasmatota</taxon>
        <taxon>Mollicutes</taxon>
        <taxon>Entomoplasmatales</taxon>
        <taxon>Spiroplasmataceae</taxon>
        <taxon>Spiroplasma</taxon>
    </lineage>
</organism>
<reference evidence="1 2" key="1">
    <citation type="submission" date="2013-09" db="EMBL/GenBank/DDBJ databases">
        <title>Complete genome sequence of Spiroplasma mirum suckling mouse cataract agent.</title>
        <authorList>
            <person name="Landry C.A."/>
            <person name="Bastian F.O."/>
            <person name="Thune R.L."/>
        </authorList>
    </citation>
    <scope>NUCLEOTIDE SEQUENCE [LARGE SCALE GENOMIC DNA]</scope>
    <source>
        <strain evidence="1 2">SMCA</strain>
    </source>
</reference>